<protein>
    <recommendedName>
        <fullName evidence="8 10">NH(3)-dependent NAD(+) synthetase</fullName>
        <ecNumber evidence="8 10">6.3.1.5</ecNumber>
    </recommendedName>
</protein>
<evidence type="ECO:0000256" key="8">
    <source>
        <dbReference type="HAMAP-Rule" id="MF_00193"/>
    </source>
</evidence>
<dbReference type="EC" id="6.3.1.5" evidence="8 10"/>
<feature type="binding site" description="in other chain" evidence="8">
    <location>
        <begin position="253"/>
        <end position="254"/>
    </location>
    <ligand>
        <name>deamido-NAD(+)</name>
        <dbReference type="ChEBI" id="CHEBI:58437"/>
        <note>ligand shared between two neighboring subunits</note>
    </ligand>
</feature>
<comment type="caution">
    <text evidence="8">Lacks conserved residue(s) required for the propagation of feature annotation.</text>
</comment>
<dbReference type="GO" id="GO:0005737">
    <property type="term" value="C:cytoplasm"/>
    <property type="evidence" value="ECO:0007669"/>
    <property type="project" value="InterPro"/>
</dbReference>
<evidence type="ECO:0000256" key="6">
    <source>
        <dbReference type="ARBA" id="ARBA00022842"/>
    </source>
</evidence>
<proteinExistence type="inferred from homology"/>
<dbReference type="CDD" id="cd00553">
    <property type="entry name" value="NAD_synthase"/>
    <property type="match status" value="1"/>
</dbReference>
<dbReference type="EMBL" id="DTBE01000101">
    <property type="protein sequence ID" value="HGQ59806.1"/>
    <property type="molecule type" value="Genomic_DNA"/>
</dbReference>
<feature type="binding site" evidence="8">
    <location>
        <position position="193"/>
    </location>
    <ligand>
        <name>ATP</name>
        <dbReference type="ChEBI" id="CHEBI:30616"/>
    </ligand>
</feature>
<dbReference type="InterPro" id="IPR003694">
    <property type="entry name" value="NAD_synthase"/>
</dbReference>
<comment type="similarity">
    <text evidence="1 8 9">Belongs to the NAD synthetase family.</text>
</comment>
<sequence length="270" mass="30572">MTINDLINIPYDYVIKTIVEFIQNKIAETNVEKIVMGLSGGVDSSTLLAVLIESIGSDKVVVFIMPDSKNIVENDTLDALELVSRFNVKYYLIPIDRIVESYSSIPFYNTSDKIAMGNLKTRIRMSILYYYANKHKALVAGSSDRSEILIGYFTKYGDAAADILPLGSLYKTQVRKLASILKLPVKIVNKPSSPGFWPGHLAEEEIGIKYELIDLVLYAYFDRGISLDKIPDYTDVSKDIVDKIISMYKKSIHKRVFPDIPRFPWIRIVV</sequence>
<evidence type="ECO:0000256" key="4">
    <source>
        <dbReference type="ARBA" id="ARBA00022741"/>
    </source>
</evidence>
<feature type="binding site" evidence="8">
    <location>
        <position position="162"/>
    </location>
    <ligand>
        <name>deamido-NAD(+)</name>
        <dbReference type="ChEBI" id="CHEBI:58437"/>
        <note>ligand shared between two neighboring subunits</note>
    </ligand>
</feature>
<dbReference type="EMBL" id="DTBJ01000010">
    <property type="protein sequence ID" value="HGM58095.1"/>
    <property type="molecule type" value="Genomic_DNA"/>
</dbReference>
<reference evidence="12" key="1">
    <citation type="journal article" date="2020" name="mSystems">
        <title>Genome- and Community-Level Interaction Insights into Carbon Utilization and Element Cycling Functions of Hydrothermarchaeota in Hydrothermal Sediment.</title>
        <authorList>
            <person name="Zhou Z."/>
            <person name="Liu Y."/>
            <person name="Xu W."/>
            <person name="Pan J."/>
            <person name="Luo Z.H."/>
            <person name="Li M."/>
        </authorList>
    </citation>
    <scope>NUCLEOTIDE SEQUENCE [LARGE SCALE GENOMIC DNA]</scope>
    <source>
        <strain evidence="13">SpSt-638</strain>
        <strain evidence="12">SpSt-642</strain>
    </source>
</reference>
<keyword evidence="7 8" id="KW-0520">NAD</keyword>
<evidence type="ECO:0000256" key="3">
    <source>
        <dbReference type="ARBA" id="ARBA00022723"/>
    </source>
</evidence>
<dbReference type="GO" id="GO:0003952">
    <property type="term" value="F:NAD+ synthase (glutamine-hydrolyzing) activity"/>
    <property type="evidence" value="ECO:0007669"/>
    <property type="project" value="InterPro"/>
</dbReference>
<dbReference type="GO" id="GO:0005524">
    <property type="term" value="F:ATP binding"/>
    <property type="evidence" value="ECO:0007669"/>
    <property type="project" value="UniProtKB-UniRule"/>
</dbReference>
<evidence type="ECO:0000256" key="5">
    <source>
        <dbReference type="ARBA" id="ARBA00022840"/>
    </source>
</evidence>
<dbReference type="NCBIfam" id="TIGR00552">
    <property type="entry name" value="nadE"/>
    <property type="match status" value="1"/>
</dbReference>
<dbReference type="PANTHER" id="PTHR23090:SF9">
    <property type="entry name" value="GLUTAMINE-DEPENDENT NAD(+) SYNTHETASE"/>
    <property type="match status" value="1"/>
</dbReference>
<dbReference type="HAMAP" id="MF_00193">
    <property type="entry name" value="NadE_ammonia_dep"/>
    <property type="match status" value="1"/>
</dbReference>
<keyword evidence="6 8" id="KW-0460">Magnesium</keyword>
<dbReference type="GO" id="GO:0004359">
    <property type="term" value="F:glutaminase activity"/>
    <property type="evidence" value="ECO:0007669"/>
    <property type="project" value="InterPro"/>
</dbReference>
<dbReference type="GO" id="GO:0008795">
    <property type="term" value="F:NAD+ synthase activity"/>
    <property type="evidence" value="ECO:0007669"/>
    <property type="project" value="UniProtKB-UniRule"/>
</dbReference>
<dbReference type="Pfam" id="PF02540">
    <property type="entry name" value="NAD_synthase"/>
    <property type="match status" value="1"/>
</dbReference>
<evidence type="ECO:0000256" key="10">
    <source>
        <dbReference type="RuleBase" id="RU003812"/>
    </source>
</evidence>
<comment type="pathway">
    <text evidence="8">Cofactor biosynthesis; NAD(+) biosynthesis; NAD(+) from deamido-NAD(+) (ammonia route): step 1/1.</text>
</comment>
<feature type="binding site" evidence="8">
    <location>
        <position position="43"/>
    </location>
    <ligand>
        <name>Mg(2+)</name>
        <dbReference type="ChEBI" id="CHEBI:18420"/>
    </ligand>
</feature>
<comment type="caution">
    <text evidence="12">The sequence shown here is derived from an EMBL/GenBank/DDBJ whole genome shotgun (WGS) entry which is preliminary data.</text>
</comment>
<name>A0A7C4D6B7_STAMA</name>
<accession>A0A7C4D6B7</accession>
<dbReference type="GO" id="GO:0046872">
    <property type="term" value="F:metal ion binding"/>
    <property type="evidence" value="ECO:0007669"/>
    <property type="project" value="UniProtKB-KW"/>
</dbReference>
<feature type="binding site" description="in other chain" evidence="8">
    <location>
        <position position="155"/>
    </location>
    <ligand>
        <name>deamido-NAD(+)</name>
        <dbReference type="ChEBI" id="CHEBI:58437"/>
        <note>ligand shared between two neighboring subunits</note>
    </ligand>
</feature>
<dbReference type="Gene3D" id="3.40.50.620">
    <property type="entry name" value="HUPs"/>
    <property type="match status" value="1"/>
</dbReference>
<feature type="binding site" description="in other chain" evidence="8">
    <location>
        <position position="122"/>
    </location>
    <ligand>
        <name>deamido-NAD(+)</name>
        <dbReference type="ChEBI" id="CHEBI:58437"/>
        <note>ligand shared between two neighboring subunits</note>
    </ligand>
</feature>
<dbReference type="NCBIfam" id="NF010587">
    <property type="entry name" value="PRK13980.1"/>
    <property type="match status" value="1"/>
</dbReference>
<keyword evidence="4 8" id="KW-0547">Nucleotide-binding</keyword>
<dbReference type="PANTHER" id="PTHR23090">
    <property type="entry name" value="NH 3 /GLUTAMINE-DEPENDENT NAD + SYNTHETASE"/>
    <property type="match status" value="1"/>
</dbReference>
<evidence type="ECO:0000259" key="11">
    <source>
        <dbReference type="Pfam" id="PF02540"/>
    </source>
</evidence>
<dbReference type="InterPro" id="IPR022310">
    <property type="entry name" value="NAD/GMP_synthase"/>
</dbReference>
<comment type="subunit">
    <text evidence="8">Homodimer.</text>
</comment>
<evidence type="ECO:0000256" key="2">
    <source>
        <dbReference type="ARBA" id="ARBA00022598"/>
    </source>
</evidence>
<feature type="binding site" evidence="8">
    <location>
        <position position="171"/>
    </location>
    <ligand>
        <name>ATP</name>
        <dbReference type="ChEBI" id="CHEBI:30616"/>
    </ligand>
</feature>
<feature type="domain" description="NAD/GMP synthase" evidence="11">
    <location>
        <begin position="15"/>
        <end position="258"/>
    </location>
</feature>
<dbReference type="InterPro" id="IPR014729">
    <property type="entry name" value="Rossmann-like_a/b/a_fold"/>
</dbReference>
<comment type="function">
    <text evidence="8">Catalyzes the ATP-dependent amidation of deamido-NAD to form NAD. Uses ammonia as a nitrogen source.</text>
</comment>
<keyword evidence="3 8" id="KW-0479">Metal-binding</keyword>
<evidence type="ECO:0000256" key="7">
    <source>
        <dbReference type="ARBA" id="ARBA00023027"/>
    </source>
</evidence>
<dbReference type="AlphaFoldDB" id="A0A7C4D6B7"/>
<dbReference type="UniPathway" id="UPA00253">
    <property type="reaction ID" value="UER00333"/>
</dbReference>
<keyword evidence="2 8" id="KW-0436">Ligase</keyword>
<evidence type="ECO:0000256" key="9">
    <source>
        <dbReference type="RuleBase" id="RU003811"/>
    </source>
</evidence>
<comment type="catalytic activity">
    <reaction evidence="8 10">
        <text>deamido-NAD(+) + NH4(+) + ATP = AMP + diphosphate + NAD(+) + H(+)</text>
        <dbReference type="Rhea" id="RHEA:21188"/>
        <dbReference type="ChEBI" id="CHEBI:15378"/>
        <dbReference type="ChEBI" id="CHEBI:28938"/>
        <dbReference type="ChEBI" id="CHEBI:30616"/>
        <dbReference type="ChEBI" id="CHEBI:33019"/>
        <dbReference type="ChEBI" id="CHEBI:57540"/>
        <dbReference type="ChEBI" id="CHEBI:58437"/>
        <dbReference type="ChEBI" id="CHEBI:456215"/>
        <dbReference type="EC" id="6.3.1.5"/>
    </reaction>
</comment>
<feature type="binding site" evidence="8">
    <location>
        <begin position="37"/>
        <end position="44"/>
    </location>
    <ligand>
        <name>ATP</name>
        <dbReference type="ChEBI" id="CHEBI:30616"/>
    </ligand>
</feature>
<dbReference type="InterPro" id="IPR022926">
    <property type="entry name" value="NH(3)-dep_NAD(+)_synth"/>
</dbReference>
<dbReference type="GO" id="GO:0009435">
    <property type="term" value="P:NAD+ biosynthetic process"/>
    <property type="evidence" value="ECO:0007669"/>
    <property type="project" value="UniProtKB-UniRule"/>
</dbReference>
<feature type="binding site" evidence="8">
    <location>
        <position position="147"/>
    </location>
    <ligand>
        <name>Mg(2+)</name>
        <dbReference type="ChEBI" id="CHEBI:18420"/>
    </ligand>
</feature>
<evidence type="ECO:0000256" key="1">
    <source>
        <dbReference type="ARBA" id="ARBA00005859"/>
    </source>
</evidence>
<evidence type="ECO:0000313" key="13">
    <source>
        <dbReference type="EMBL" id="HGQ59806.1"/>
    </source>
</evidence>
<evidence type="ECO:0000313" key="12">
    <source>
        <dbReference type="EMBL" id="HGM58095.1"/>
    </source>
</evidence>
<organism evidence="12">
    <name type="scientific">Staphylothermus marinus</name>
    <dbReference type="NCBI Taxonomy" id="2280"/>
    <lineage>
        <taxon>Archaea</taxon>
        <taxon>Thermoproteota</taxon>
        <taxon>Thermoprotei</taxon>
        <taxon>Desulfurococcales</taxon>
        <taxon>Desulfurococcaceae</taxon>
        <taxon>Staphylothermus</taxon>
    </lineage>
</organism>
<keyword evidence="5 8" id="KW-0067">ATP-binding</keyword>
<gene>
    <name evidence="8" type="primary">nadE</name>
    <name evidence="13" type="ORF">ENU09_03740</name>
    <name evidence="12" type="ORF">ENU14_00675</name>
</gene>
<dbReference type="SUPFAM" id="SSF52402">
    <property type="entry name" value="Adenine nucleotide alpha hydrolases-like"/>
    <property type="match status" value="1"/>
</dbReference>